<proteinExistence type="predicted"/>
<reference evidence="2" key="1">
    <citation type="journal article" date="2021" name="PeerJ">
        <title>Extensive microbial diversity within the chicken gut microbiome revealed by metagenomics and culture.</title>
        <authorList>
            <person name="Gilroy R."/>
            <person name="Ravi A."/>
            <person name="Getino M."/>
            <person name="Pursley I."/>
            <person name="Horton D.L."/>
            <person name="Alikhan N.F."/>
            <person name="Baker D."/>
            <person name="Gharbi K."/>
            <person name="Hall N."/>
            <person name="Watson M."/>
            <person name="Adriaenssens E.M."/>
            <person name="Foster-Nyarko E."/>
            <person name="Jarju S."/>
            <person name="Secka A."/>
            <person name="Antonio M."/>
            <person name="Oren A."/>
            <person name="Chaudhuri R.R."/>
            <person name="La Ragione R."/>
            <person name="Hildebrand F."/>
            <person name="Pallen M.J."/>
        </authorList>
    </citation>
    <scope>NUCLEOTIDE SEQUENCE</scope>
    <source>
        <strain evidence="2">ChiBcec6-4105</strain>
    </source>
</reference>
<evidence type="ECO:0000313" key="3">
    <source>
        <dbReference type="Proteomes" id="UP000823892"/>
    </source>
</evidence>
<dbReference type="AlphaFoldDB" id="A0A9D2QXR0"/>
<comment type="caution">
    <text evidence="2">The sequence shown here is derived from an EMBL/GenBank/DDBJ whole genome shotgun (WGS) entry which is preliminary data.</text>
</comment>
<protein>
    <recommendedName>
        <fullName evidence="4">SipW-cognate class signal peptide</fullName>
    </recommendedName>
</protein>
<accession>A0A9D2QXR0</accession>
<organism evidence="2 3">
    <name type="scientific">Candidatus Blautia avicola</name>
    <dbReference type="NCBI Taxonomy" id="2838483"/>
    <lineage>
        <taxon>Bacteria</taxon>
        <taxon>Bacillati</taxon>
        <taxon>Bacillota</taxon>
        <taxon>Clostridia</taxon>
        <taxon>Lachnospirales</taxon>
        <taxon>Lachnospiraceae</taxon>
        <taxon>Blautia</taxon>
    </lineage>
</organism>
<reference evidence="2" key="2">
    <citation type="submission" date="2021-04" db="EMBL/GenBank/DDBJ databases">
        <authorList>
            <person name="Gilroy R."/>
        </authorList>
    </citation>
    <scope>NUCLEOTIDE SEQUENCE</scope>
    <source>
        <strain evidence="2">ChiBcec6-4105</strain>
    </source>
</reference>
<sequence>MKKRQIKKRTVCLAAAAFALLGTAGLGQAMGYFTTYVTAAGGYPVELGYETEIEEDVTDMTKHIVISNTGETDCYVRVKVFSGSQFEIDFSSAGGWSLGEDGYWYYQEILPVGEDTSELLAAITVPEDYKDTFNIVVVQECTPVLYDQAGQPYADWERAADTTTDIGTADGEELTQ</sequence>
<keyword evidence="1" id="KW-0732">Signal</keyword>
<evidence type="ECO:0000256" key="1">
    <source>
        <dbReference type="SAM" id="SignalP"/>
    </source>
</evidence>
<dbReference type="EMBL" id="DWUY01000217">
    <property type="protein sequence ID" value="HJD29251.1"/>
    <property type="molecule type" value="Genomic_DNA"/>
</dbReference>
<evidence type="ECO:0000313" key="2">
    <source>
        <dbReference type="EMBL" id="HJD29251.1"/>
    </source>
</evidence>
<feature type="signal peptide" evidence="1">
    <location>
        <begin position="1"/>
        <end position="29"/>
    </location>
</feature>
<gene>
    <name evidence="2" type="ORF">H9914_09725</name>
</gene>
<feature type="chain" id="PRO_5038669556" description="SipW-cognate class signal peptide" evidence="1">
    <location>
        <begin position="30"/>
        <end position="176"/>
    </location>
</feature>
<dbReference type="Proteomes" id="UP000823892">
    <property type="component" value="Unassembled WGS sequence"/>
</dbReference>
<name>A0A9D2QXR0_9FIRM</name>
<evidence type="ECO:0008006" key="4">
    <source>
        <dbReference type="Google" id="ProtNLM"/>
    </source>
</evidence>